<comment type="caution">
    <text evidence="1">The sequence shown here is derived from an EMBL/GenBank/DDBJ whole genome shotgun (WGS) entry which is preliminary data.</text>
</comment>
<reference evidence="1 2" key="1">
    <citation type="submission" date="2017-06" db="EMBL/GenBank/DDBJ databases">
        <title>Comparative genomic analysis of Ambrosia Fusariam Clade fungi.</title>
        <authorList>
            <person name="Stajich J.E."/>
            <person name="Carrillo J."/>
            <person name="Kijimoto T."/>
            <person name="Eskalen A."/>
            <person name="O'Donnell K."/>
            <person name="Kasson M."/>
        </authorList>
    </citation>
    <scope>NUCLEOTIDE SEQUENCE [LARGE SCALE GENOMIC DNA]</scope>
    <source>
        <strain evidence="1">UCR3666</strain>
    </source>
</reference>
<organism evidence="1 2">
    <name type="scientific">Fusarium kuroshium</name>
    <dbReference type="NCBI Taxonomy" id="2010991"/>
    <lineage>
        <taxon>Eukaryota</taxon>
        <taxon>Fungi</taxon>
        <taxon>Dikarya</taxon>
        <taxon>Ascomycota</taxon>
        <taxon>Pezizomycotina</taxon>
        <taxon>Sordariomycetes</taxon>
        <taxon>Hypocreomycetidae</taxon>
        <taxon>Hypocreales</taxon>
        <taxon>Nectriaceae</taxon>
        <taxon>Fusarium</taxon>
        <taxon>Fusarium solani species complex</taxon>
    </lineage>
</organism>
<name>A0A3M2SF73_9HYPO</name>
<dbReference type="AlphaFoldDB" id="A0A3M2SF73"/>
<dbReference type="Proteomes" id="UP000277212">
    <property type="component" value="Unassembled WGS sequence"/>
</dbReference>
<dbReference type="EMBL" id="NKUJ01000051">
    <property type="protein sequence ID" value="RMJ16207.1"/>
    <property type="molecule type" value="Genomic_DNA"/>
</dbReference>
<proteinExistence type="predicted"/>
<evidence type="ECO:0000313" key="1">
    <source>
        <dbReference type="EMBL" id="RMJ16207.1"/>
    </source>
</evidence>
<keyword evidence="2" id="KW-1185">Reference proteome</keyword>
<dbReference type="OrthoDB" id="4972161at2759"/>
<protein>
    <recommendedName>
        <fullName evidence="3">Ecp2 effector protein domain-containing protein</fullName>
    </recommendedName>
</protein>
<sequence>MTYRLQKYIKGPVFKPIKFLILIKNNFSYTFSNTTTLYNYHSSHSQISTSFKMRFNVAYSLACLAGSSTLAAAVPVEATEIKVDNLHRRGQIPANMDTTACKQYSTFIGEWTYEARIRTMDNTEDVCNKIKNEAGITVGCSWRHSEECRGDINDPRVAEWKFKAGNNCGLGAVTGIIRRATGQKGDDAQCLISFDGKYPGYE</sequence>
<accession>A0A3M2SF73</accession>
<gene>
    <name evidence="1" type="ORF">CDV36_004144</name>
</gene>
<evidence type="ECO:0008006" key="3">
    <source>
        <dbReference type="Google" id="ProtNLM"/>
    </source>
</evidence>
<evidence type="ECO:0000313" key="2">
    <source>
        <dbReference type="Proteomes" id="UP000277212"/>
    </source>
</evidence>